<dbReference type="Pfam" id="PF06892">
    <property type="entry name" value="Phage_CP76"/>
    <property type="match status" value="1"/>
</dbReference>
<dbReference type="GO" id="GO:0003677">
    <property type="term" value="F:DNA binding"/>
    <property type="evidence" value="ECO:0007669"/>
    <property type="project" value="InterPro"/>
</dbReference>
<comment type="caution">
    <text evidence="1">The sequence shown here is derived from an EMBL/GenBank/DDBJ whole genome shotgun (WGS) entry which is preliminary data.</text>
</comment>
<reference evidence="1" key="1">
    <citation type="journal article" date="2020" name="mSystems">
        <title>Genome- and Community-Level Interaction Insights into Carbon Utilization and Element Cycling Functions of Hydrothermarchaeota in Hydrothermal Sediment.</title>
        <authorList>
            <person name="Zhou Z."/>
            <person name="Liu Y."/>
            <person name="Xu W."/>
            <person name="Pan J."/>
            <person name="Luo Z.H."/>
            <person name="Li M."/>
        </authorList>
    </citation>
    <scope>NUCLEOTIDE SEQUENCE [LARGE SCALE GENOMIC DNA]</scope>
    <source>
        <strain evidence="1">HyVt-113</strain>
    </source>
</reference>
<dbReference type="EMBL" id="DQWQ01000088">
    <property type="protein sequence ID" value="HDD35558.1"/>
    <property type="molecule type" value="Genomic_DNA"/>
</dbReference>
<dbReference type="Proteomes" id="UP000885706">
    <property type="component" value="Unassembled WGS sequence"/>
</dbReference>
<proteinExistence type="predicted"/>
<dbReference type="AlphaFoldDB" id="A0A7V0NES8"/>
<protein>
    <submittedName>
        <fullName evidence="1">Uncharacterized protein</fullName>
    </submittedName>
</protein>
<gene>
    <name evidence="1" type="ORF">ENF30_02025</name>
</gene>
<sequence length="161" mass="18624">MGNLRHINWEHIEWSRKFKQLLNDILYTKKIYVNSLANQLGVRADTAYKWVNPENPFNNFPAFLLPEFTKKIGKEILEYLANQSGYLLCPKPTIDGKVDAKALQLVSHALKESTECLNKFIEVIADAKVTEAEYKQFEKEYNDAMTALTKLKLMVEALRIK</sequence>
<accession>A0A7V0NES8</accession>
<name>A0A7V0NES8_DESA2</name>
<organism evidence="1">
    <name type="scientific">Desulfofervidus auxilii</name>
    <dbReference type="NCBI Taxonomy" id="1621989"/>
    <lineage>
        <taxon>Bacteria</taxon>
        <taxon>Pseudomonadati</taxon>
        <taxon>Thermodesulfobacteriota</taxon>
        <taxon>Candidatus Desulfofervidia</taxon>
        <taxon>Candidatus Desulfofervidales</taxon>
        <taxon>Candidatus Desulfofervidaceae</taxon>
        <taxon>Candidatus Desulfofervidus</taxon>
    </lineage>
</organism>
<evidence type="ECO:0000313" key="1">
    <source>
        <dbReference type="EMBL" id="HDD35558.1"/>
    </source>
</evidence>
<dbReference type="InterPro" id="IPR009679">
    <property type="entry name" value="Phage_186_CII-like"/>
</dbReference>